<feature type="binding site" description="axial binding residue" evidence="25">
    <location>
        <position position="488"/>
    </location>
    <ligand>
        <name>heme</name>
        <dbReference type="ChEBI" id="CHEBI:30413"/>
    </ligand>
    <ligandPart>
        <name>Fe</name>
        <dbReference type="ChEBI" id="CHEBI:18248"/>
    </ligandPart>
</feature>
<keyword evidence="7 27" id="KW-1133">Transmembrane helix</keyword>
<dbReference type="GO" id="GO:0006696">
    <property type="term" value="P:ergosterol biosynthetic process"/>
    <property type="evidence" value="ECO:0007669"/>
    <property type="project" value="TreeGrafter"/>
</dbReference>
<keyword evidence="6 25" id="KW-0479">Metal-binding</keyword>
<evidence type="ECO:0000256" key="11">
    <source>
        <dbReference type="ARBA" id="ARBA00023136"/>
    </source>
</evidence>
<name>A0A507QLD9_MONPU</name>
<dbReference type="GO" id="GO:0016020">
    <property type="term" value="C:membrane"/>
    <property type="evidence" value="ECO:0007669"/>
    <property type="project" value="UniProtKB-SubCell"/>
</dbReference>
<comment type="similarity">
    <text evidence="3 26">Belongs to the cytochrome P450 family.</text>
</comment>
<evidence type="ECO:0000256" key="4">
    <source>
        <dbReference type="ARBA" id="ARBA00022617"/>
    </source>
</evidence>
<comment type="catalytic activity">
    <reaction evidence="22">
        <text>eburicol + reduced [NADPH--hemoprotein reductase] + O2 = 32-hydroxyeburicol + oxidized [NADPH--hemoprotein reductase] + H2O + H(+)</text>
        <dbReference type="Rhea" id="RHEA:75427"/>
        <dbReference type="Rhea" id="RHEA-COMP:11964"/>
        <dbReference type="Rhea" id="RHEA-COMP:11965"/>
        <dbReference type="ChEBI" id="CHEBI:15377"/>
        <dbReference type="ChEBI" id="CHEBI:15378"/>
        <dbReference type="ChEBI" id="CHEBI:15379"/>
        <dbReference type="ChEBI" id="CHEBI:57618"/>
        <dbReference type="ChEBI" id="CHEBI:58210"/>
        <dbReference type="ChEBI" id="CHEBI:70315"/>
        <dbReference type="ChEBI" id="CHEBI:194328"/>
    </reaction>
    <physiologicalReaction direction="left-to-right" evidence="22">
        <dbReference type="Rhea" id="RHEA:75428"/>
    </physiologicalReaction>
</comment>
<dbReference type="PRINTS" id="PR00465">
    <property type="entry name" value="EP450IV"/>
</dbReference>
<comment type="catalytic activity">
    <reaction evidence="19">
        <text>lanosterol + reduced [NADPH--hemoprotein reductase] + O2 = 32-hydroxylanosterol + oxidized [NADPH--hemoprotein reductase] + H2O + H(+)</text>
        <dbReference type="Rhea" id="RHEA:75103"/>
        <dbReference type="Rhea" id="RHEA-COMP:11964"/>
        <dbReference type="Rhea" id="RHEA-COMP:11965"/>
        <dbReference type="ChEBI" id="CHEBI:15377"/>
        <dbReference type="ChEBI" id="CHEBI:15378"/>
        <dbReference type="ChEBI" id="CHEBI:15379"/>
        <dbReference type="ChEBI" id="CHEBI:16521"/>
        <dbReference type="ChEBI" id="CHEBI:57618"/>
        <dbReference type="ChEBI" id="CHEBI:58210"/>
        <dbReference type="ChEBI" id="CHEBI:166806"/>
    </reaction>
    <physiologicalReaction direction="left-to-right" evidence="19">
        <dbReference type="Rhea" id="RHEA:75104"/>
    </physiologicalReaction>
</comment>
<comment type="catalytic activity">
    <reaction evidence="18">
        <text>a 14alpha-methyl steroid + reduced [NADPH--hemoprotein reductase] + O2 = a 14alpha-hydroxymethyl steroid + oxidized [NADPH--hemoprotein reductase] + H2O + H(+)</text>
        <dbReference type="Rhea" id="RHEA:68060"/>
        <dbReference type="Rhea" id="RHEA-COMP:11964"/>
        <dbReference type="Rhea" id="RHEA-COMP:11965"/>
        <dbReference type="ChEBI" id="CHEBI:15377"/>
        <dbReference type="ChEBI" id="CHEBI:15378"/>
        <dbReference type="ChEBI" id="CHEBI:15379"/>
        <dbReference type="ChEBI" id="CHEBI:57618"/>
        <dbReference type="ChEBI" id="CHEBI:58210"/>
        <dbReference type="ChEBI" id="CHEBI:138029"/>
        <dbReference type="ChEBI" id="CHEBI:176901"/>
    </reaction>
    <physiologicalReaction direction="left-to-right" evidence="18">
        <dbReference type="Rhea" id="RHEA:68061"/>
    </physiologicalReaction>
</comment>
<comment type="catalytic activity">
    <reaction evidence="21">
        <text>32-oxoeburicol + reduced [NADPH--hemoprotein reductase] + O2 = 14-demethyleburicol + formate + oxidized [NADPH--hemoprotein reductase] + H2O + 2 H(+)</text>
        <dbReference type="Rhea" id="RHEA:75435"/>
        <dbReference type="Rhea" id="RHEA-COMP:11964"/>
        <dbReference type="Rhea" id="RHEA-COMP:11965"/>
        <dbReference type="ChEBI" id="CHEBI:15377"/>
        <dbReference type="ChEBI" id="CHEBI:15378"/>
        <dbReference type="ChEBI" id="CHEBI:15379"/>
        <dbReference type="ChEBI" id="CHEBI:15740"/>
        <dbReference type="ChEBI" id="CHEBI:57618"/>
        <dbReference type="ChEBI" id="CHEBI:58210"/>
        <dbReference type="ChEBI" id="CHEBI:194329"/>
        <dbReference type="ChEBI" id="CHEBI:194330"/>
    </reaction>
    <physiologicalReaction direction="left-to-right" evidence="21">
        <dbReference type="Rhea" id="RHEA:75436"/>
    </physiologicalReaction>
</comment>
<dbReference type="PRINTS" id="PR00385">
    <property type="entry name" value="P450"/>
</dbReference>
<dbReference type="GO" id="GO:0008398">
    <property type="term" value="F:sterol 14-demethylase activity"/>
    <property type="evidence" value="ECO:0007669"/>
    <property type="project" value="UniProtKB-EC"/>
</dbReference>
<organism evidence="28 29">
    <name type="scientific">Monascus purpureus</name>
    <name type="common">Red mold</name>
    <name type="synonym">Monascus anka</name>
    <dbReference type="NCBI Taxonomy" id="5098"/>
    <lineage>
        <taxon>Eukaryota</taxon>
        <taxon>Fungi</taxon>
        <taxon>Dikarya</taxon>
        <taxon>Ascomycota</taxon>
        <taxon>Pezizomycotina</taxon>
        <taxon>Eurotiomycetes</taxon>
        <taxon>Eurotiomycetidae</taxon>
        <taxon>Eurotiales</taxon>
        <taxon>Aspergillaceae</taxon>
        <taxon>Monascus</taxon>
    </lineage>
</organism>
<evidence type="ECO:0000256" key="2">
    <source>
        <dbReference type="ARBA" id="ARBA00004370"/>
    </source>
</evidence>
<evidence type="ECO:0000256" key="17">
    <source>
        <dbReference type="ARBA" id="ARBA00048479"/>
    </source>
</evidence>
<protein>
    <recommendedName>
        <fullName evidence="12">sterol 14alpha-demethylase</fullName>
        <ecNumber evidence="12">1.14.14.154</ecNumber>
    </recommendedName>
</protein>
<dbReference type="InterPro" id="IPR001128">
    <property type="entry name" value="Cyt_P450"/>
</dbReference>
<dbReference type="Pfam" id="PF00067">
    <property type="entry name" value="p450"/>
    <property type="match status" value="1"/>
</dbReference>
<evidence type="ECO:0000256" key="18">
    <source>
        <dbReference type="ARBA" id="ARBA00048866"/>
    </source>
</evidence>
<evidence type="ECO:0000256" key="1">
    <source>
        <dbReference type="ARBA" id="ARBA00001971"/>
    </source>
</evidence>
<comment type="catalytic activity">
    <reaction evidence="16">
        <text>a 14alpha-methyl steroid + 3 reduced [NADPH--hemoprotein reductase] + 3 O2 = a Delta(14) steroid + formate + 3 oxidized [NADPH--hemoprotein reductase] + 4 H2O + 4 H(+)</text>
        <dbReference type="Rhea" id="RHEA:54028"/>
        <dbReference type="Rhea" id="RHEA-COMP:11964"/>
        <dbReference type="Rhea" id="RHEA-COMP:11965"/>
        <dbReference type="ChEBI" id="CHEBI:15377"/>
        <dbReference type="ChEBI" id="CHEBI:15378"/>
        <dbReference type="ChEBI" id="CHEBI:15379"/>
        <dbReference type="ChEBI" id="CHEBI:15740"/>
        <dbReference type="ChEBI" id="CHEBI:57618"/>
        <dbReference type="ChEBI" id="CHEBI:58210"/>
        <dbReference type="ChEBI" id="CHEBI:138029"/>
        <dbReference type="ChEBI" id="CHEBI:138031"/>
        <dbReference type="EC" id="1.14.14.154"/>
    </reaction>
    <physiologicalReaction direction="left-to-right" evidence="16">
        <dbReference type="Rhea" id="RHEA:54029"/>
    </physiologicalReaction>
</comment>
<keyword evidence="9 25" id="KW-0408">Iron</keyword>
<comment type="subcellular location">
    <subcellularLocation>
        <location evidence="2">Membrane</location>
    </subcellularLocation>
</comment>
<evidence type="ECO:0000256" key="10">
    <source>
        <dbReference type="ARBA" id="ARBA00023033"/>
    </source>
</evidence>
<dbReference type="Gene3D" id="1.10.630.10">
    <property type="entry name" value="Cytochrome P450"/>
    <property type="match status" value="1"/>
</dbReference>
<dbReference type="STRING" id="5098.A0A507QLD9"/>
<keyword evidence="4 25" id="KW-0349">Heme</keyword>
<evidence type="ECO:0000256" key="27">
    <source>
        <dbReference type="SAM" id="Phobius"/>
    </source>
</evidence>
<dbReference type="PANTHER" id="PTHR24286:SF24">
    <property type="entry name" value="LANOSTEROL 14-ALPHA DEMETHYLASE"/>
    <property type="match status" value="1"/>
</dbReference>
<comment type="catalytic activity">
    <reaction evidence="23">
        <text>32-hydroxyeburicol + reduced [NADPH--hemoprotein reductase] + O2 = 32-oxoeburicol + oxidized [NADPH--hemoprotein reductase] + 2 H2O + H(+)</text>
        <dbReference type="Rhea" id="RHEA:75431"/>
        <dbReference type="Rhea" id="RHEA-COMP:11964"/>
        <dbReference type="Rhea" id="RHEA-COMP:11965"/>
        <dbReference type="ChEBI" id="CHEBI:15377"/>
        <dbReference type="ChEBI" id="CHEBI:15378"/>
        <dbReference type="ChEBI" id="CHEBI:15379"/>
        <dbReference type="ChEBI" id="CHEBI:57618"/>
        <dbReference type="ChEBI" id="CHEBI:58210"/>
        <dbReference type="ChEBI" id="CHEBI:194328"/>
        <dbReference type="ChEBI" id="CHEBI:194329"/>
    </reaction>
    <physiologicalReaction direction="left-to-right" evidence="23">
        <dbReference type="Rhea" id="RHEA:75432"/>
    </physiologicalReaction>
</comment>
<comment type="catalytic activity">
    <reaction evidence="20">
        <text>a 14alpha-formyl steroid + reduced [NADPH--hemoprotein reductase] + O2 = a Delta(14) steroid + formate + oxidized [NADPH--hemoprotein reductase] + H2O + 2 H(+)</text>
        <dbReference type="Rhea" id="RHEA:68068"/>
        <dbReference type="Rhea" id="RHEA-COMP:11964"/>
        <dbReference type="Rhea" id="RHEA-COMP:11965"/>
        <dbReference type="ChEBI" id="CHEBI:15377"/>
        <dbReference type="ChEBI" id="CHEBI:15378"/>
        <dbReference type="ChEBI" id="CHEBI:15379"/>
        <dbReference type="ChEBI" id="CHEBI:15740"/>
        <dbReference type="ChEBI" id="CHEBI:57618"/>
        <dbReference type="ChEBI" id="CHEBI:58210"/>
        <dbReference type="ChEBI" id="CHEBI:138031"/>
        <dbReference type="ChEBI" id="CHEBI:176902"/>
    </reaction>
    <physiologicalReaction direction="left-to-right" evidence="20">
        <dbReference type="Rhea" id="RHEA:68069"/>
    </physiologicalReaction>
</comment>
<evidence type="ECO:0000256" key="23">
    <source>
        <dbReference type="ARBA" id="ARBA00052067"/>
    </source>
</evidence>
<feature type="transmembrane region" description="Helical" evidence="27">
    <location>
        <begin position="20"/>
        <end position="41"/>
    </location>
</feature>
<dbReference type="SUPFAM" id="SSF48264">
    <property type="entry name" value="Cytochrome P450"/>
    <property type="match status" value="1"/>
</dbReference>
<dbReference type="Proteomes" id="UP000319663">
    <property type="component" value="Unassembled WGS sequence"/>
</dbReference>
<comment type="catalytic activity">
    <reaction evidence="24">
        <text>eburicol + 3 reduced [NADPH--hemoprotein reductase] + 3 O2 = 14-demethyleburicol + formate + 3 oxidized [NADPH--hemoprotein reductase] + 4 H2O + 4 H(+)</text>
        <dbReference type="Rhea" id="RHEA:75439"/>
        <dbReference type="Rhea" id="RHEA-COMP:11964"/>
        <dbReference type="Rhea" id="RHEA-COMP:11965"/>
        <dbReference type="ChEBI" id="CHEBI:15377"/>
        <dbReference type="ChEBI" id="CHEBI:15378"/>
        <dbReference type="ChEBI" id="CHEBI:15379"/>
        <dbReference type="ChEBI" id="CHEBI:15740"/>
        <dbReference type="ChEBI" id="CHEBI:57618"/>
        <dbReference type="ChEBI" id="CHEBI:58210"/>
        <dbReference type="ChEBI" id="CHEBI:70315"/>
        <dbReference type="ChEBI" id="CHEBI:194330"/>
    </reaction>
    <physiologicalReaction direction="left-to-right" evidence="24">
        <dbReference type="Rhea" id="RHEA:75440"/>
    </physiologicalReaction>
</comment>
<evidence type="ECO:0000256" key="8">
    <source>
        <dbReference type="ARBA" id="ARBA00023002"/>
    </source>
</evidence>
<comment type="cofactor">
    <cofactor evidence="1 25">
        <name>heme</name>
        <dbReference type="ChEBI" id="CHEBI:30413"/>
    </cofactor>
</comment>
<keyword evidence="29" id="KW-1185">Reference proteome</keyword>
<evidence type="ECO:0000313" key="29">
    <source>
        <dbReference type="Proteomes" id="UP000319663"/>
    </source>
</evidence>
<evidence type="ECO:0000256" key="24">
    <source>
        <dbReference type="ARBA" id="ARBA00052625"/>
    </source>
</evidence>
<evidence type="ECO:0000256" key="25">
    <source>
        <dbReference type="PIRSR" id="PIRSR602403-1"/>
    </source>
</evidence>
<evidence type="ECO:0000256" key="20">
    <source>
        <dbReference type="ARBA" id="ARBA00049450"/>
    </source>
</evidence>
<comment type="catalytic activity">
    <reaction evidence="17">
        <text>32-oxolanosterol + reduced [NADPH--hemoprotein reductase] + O2 = 4,4-dimethyl-5alpha-cholesta-8,14,24-trien-3beta-ol + formate + oxidized [NADPH--hemoprotein reductase] + H2O + 2 H(+)</text>
        <dbReference type="Rhea" id="RHEA:75111"/>
        <dbReference type="Rhea" id="RHEA-COMP:11964"/>
        <dbReference type="Rhea" id="RHEA-COMP:11965"/>
        <dbReference type="ChEBI" id="CHEBI:15377"/>
        <dbReference type="ChEBI" id="CHEBI:15378"/>
        <dbReference type="ChEBI" id="CHEBI:15379"/>
        <dbReference type="ChEBI" id="CHEBI:15740"/>
        <dbReference type="ChEBI" id="CHEBI:17813"/>
        <dbReference type="ChEBI" id="CHEBI:57618"/>
        <dbReference type="ChEBI" id="CHEBI:58210"/>
        <dbReference type="ChEBI" id="CHEBI:166681"/>
    </reaction>
    <physiologicalReaction direction="left-to-right" evidence="17">
        <dbReference type="Rhea" id="RHEA:75112"/>
    </physiologicalReaction>
</comment>
<dbReference type="CDD" id="cd11042">
    <property type="entry name" value="CYP51-like"/>
    <property type="match status" value="1"/>
</dbReference>
<evidence type="ECO:0000313" key="28">
    <source>
        <dbReference type="EMBL" id="TQB67767.1"/>
    </source>
</evidence>
<evidence type="ECO:0000256" key="13">
    <source>
        <dbReference type="ARBA" id="ARBA00047379"/>
    </source>
</evidence>
<evidence type="ECO:0000256" key="16">
    <source>
        <dbReference type="ARBA" id="ARBA00047702"/>
    </source>
</evidence>
<keyword evidence="11 27" id="KW-0472">Membrane</keyword>
<dbReference type="AlphaFoldDB" id="A0A507QLD9"/>
<dbReference type="EMBL" id="VIFY01000310">
    <property type="protein sequence ID" value="TQB67767.1"/>
    <property type="molecule type" value="Genomic_DNA"/>
</dbReference>
<dbReference type="PROSITE" id="PS00086">
    <property type="entry name" value="CYTOCHROME_P450"/>
    <property type="match status" value="1"/>
</dbReference>
<dbReference type="InterPro" id="IPR017972">
    <property type="entry name" value="Cyt_P450_CS"/>
</dbReference>
<comment type="caution">
    <text evidence="28">The sequence shown here is derived from an EMBL/GenBank/DDBJ whole genome shotgun (WGS) entry which is preliminary data.</text>
</comment>
<comment type="catalytic activity">
    <reaction evidence="15">
        <text>lanosterol + 3 reduced [NADPH--hemoprotein reductase] + 3 O2 = 4,4-dimethyl-5alpha-cholesta-8,14,24-trien-3beta-ol + formate + 3 oxidized [NADPH--hemoprotein reductase] + 4 H2O + 4 H(+)</text>
        <dbReference type="Rhea" id="RHEA:25286"/>
        <dbReference type="Rhea" id="RHEA-COMP:11964"/>
        <dbReference type="Rhea" id="RHEA-COMP:11965"/>
        <dbReference type="ChEBI" id="CHEBI:15377"/>
        <dbReference type="ChEBI" id="CHEBI:15378"/>
        <dbReference type="ChEBI" id="CHEBI:15379"/>
        <dbReference type="ChEBI" id="CHEBI:15740"/>
        <dbReference type="ChEBI" id="CHEBI:16521"/>
        <dbReference type="ChEBI" id="CHEBI:17813"/>
        <dbReference type="ChEBI" id="CHEBI:57618"/>
        <dbReference type="ChEBI" id="CHEBI:58210"/>
        <dbReference type="EC" id="1.14.14.154"/>
    </reaction>
    <physiologicalReaction direction="left-to-right" evidence="15">
        <dbReference type="Rhea" id="RHEA:25287"/>
    </physiologicalReaction>
</comment>
<evidence type="ECO:0000256" key="5">
    <source>
        <dbReference type="ARBA" id="ARBA00022692"/>
    </source>
</evidence>
<keyword evidence="5 27" id="KW-0812">Transmembrane</keyword>
<evidence type="ECO:0000256" key="14">
    <source>
        <dbReference type="ARBA" id="ARBA00047587"/>
    </source>
</evidence>
<sequence>MGLLAALLDHFCERCSTQSVWVLGASGLLSLVIVSVIFNVMRQLLFKNPNEPPVVFHWFPFIGNTITYGMNPYEFFFNCRKKVTFPTLEFDSLLGIDQSLMNFFFSQYGDIFTFVLLGKKTTVYLGTKGNDFILNGKLKDVCAEEVYSPLTTPVFGKNVVYDCPNSKLMEQKKFVKFGLTSEALRSYVGLITKEVEDFVENSPMFQESKGTFDVCKTIAEITIYTASRSLQGKEVRSRFDSTFAELYHDLDMGFVPINFMLPWAPLPHNRKRDAAQRKMTETYMEIIRERRKAGGKKDSEDMVWNLMSCSYKDGTPVPDEEIAHMMIALLMAGQHSSSSTASWIVLRLASRPDIMEELYQEQLRVLGPELPSLTYEALQKLDLHNKVIKETLRLHAPIHSIIRSVKNPMRVEGTRYVIPTSHNVLSSPGVSARLPEYFSNPLEWEPHRWDSTSVEKLEDEEQVDYGYGLVSKGTNSPYLPFGAGRHRCIGEQFAYVQLGTILASLARMFKLRNLPGVEGIPDTDFSVIPTPMGKSVVEYEKREVVTKA</sequence>
<accession>A0A507QLD9</accession>
<keyword evidence="10 26" id="KW-0503">Monooxygenase</keyword>
<evidence type="ECO:0000256" key="19">
    <source>
        <dbReference type="ARBA" id="ARBA00049163"/>
    </source>
</evidence>
<evidence type="ECO:0000256" key="26">
    <source>
        <dbReference type="RuleBase" id="RU000461"/>
    </source>
</evidence>
<evidence type="ECO:0000256" key="21">
    <source>
        <dbReference type="ARBA" id="ARBA00051540"/>
    </source>
</evidence>
<evidence type="ECO:0000256" key="9">
    <source>
        <dbReference type="ARBA" id="ARBA00023004"/>
    </source>
</evidence>
<proteinExistence type="inferred from homology"/>
<evidence type="ECO:0000256" key="15">
    <source>
        <dbReference type="ARBA" id="ARBA00047670"/>
    </source>
</evidence>
<dbReference type="InterPro" id="IPR002403">
    <property type="entry name" value="Cyt_P450_E_grp-IV"/>
</dbReference>
<evidence type="ECO:0000256" key="22">
    <source>
        <dbReference type="ARBA" id="ARBA00051806"/>
    </source>
</evidence>
<dbReference type="EC" id="1.14.14.154" evidence="12"/>
<evidence type="ECO:0000256" key="6">
    <source>
        <dbReference type="ARBA" id="ARBA00022723"/>
    </source>
</evidence>
<dbReference type="InterPro" id="IPR036396">
    <property type="entry name" value="Cyt_P450_sf"/>
</dbReference>
<gene>
    <name evidence="28" type="ORF">MPDQ_004795</name>
</gene>
<dbReference type="FunFam" id="1.10.630.10:FF:000033">
    <property type="entry name" value="14-alpha sterol demethylase"/>
    <property type="match status" value="1"/>
</dbReference>
<evidence type="ECO:0000256" key="12">
    <source>
        <dbReference type="ARBA" id="ARBA00038974"/>
    </source>
</evidence>
<keyword evidence="8 26" id="KW-0560">Oxidoreductase</keyword>
<dbReference type="GO" id="GO:0020037">
    <property type="term" value="F:heme binding"/>
    <property type="evidence" value="ECO:0007669"/>
    <property type="project" value="InterPro"/>
</dbReference>
<dbReference type="GO" id="GO:0005506">
    <property type="term" value="F:iron ion binding"/>
    <property type="evidence" value="ECO:0007669"/>
    <property type="project" value="InterPro"/>
</dbReference>
<evidence type="ECO:0000256" key="7">
    <source>
        <dbReference type="ARBA" id="ARBA00022989"/>
    </source>
</evidence>
<comment type="catalytic activity">
    <reaction evidence="13">
        <text>32-hydroxylanosterol + reduced [NADPH--hemoprotein reductase] + O2 = 32-oxolanosterol + oxidized [NADPH--hemoprotein reductase] + 2 H2O + H(+)</text>
        <dbReference type="Rhea" id="RHEA:75107"/>
        <dbReference type="Rhea" id="RHEA-COMP:11964"/>
        <dbReference type="Rhea" id="RHEA-COMP:11965"/>
        <dbReference type="ChEBI" id="CHEBI:15377"/>
        <dbReference type="ChEBI" id="CHEBI:15378"/>
        <dbReference type="ChEBI" id="CHEBI:15379"/>
        <dbReference type="ChEBI" id="CHEBI:57618"/>
        <dbReference type="ChEBI" id="CHEBI:58210"/>
        <dbReference type="ChEBI" id="CHEBI:166681"/>
        <dbReference type="ChEBI" id="CHEBI:166806"/>
    </reaction>
    <physiologicalReaction direction="left-to-right" evidence="13">
        <dbReference type="Rhea" id="RHEA:75108"/>
    </physiologicalReaction>
</comment>
<evidence type="ECO:0000256" key="3">
    <source>
        <dbReference type="ARBA" id="ARBA00010617"/>
    </source>
</evidence>
<comment type="catalytic activity">
    <reaction evidence="14">
        <text>a 14alpha-hydroxymethyl steroid + reduced [NADPH--hemoprotein reductase] + O2 = a 14alpha-formyl steroid + oxidized [NADPH--hemoprotein reductase] + 2 H2O + H(+)</text>
        <dbReference type="Rhea" id="RHEA:68064"/>
        <dbReference type="Rhea" id="RHEA-COMP:11964"/>
        <dbReference type="Rhea" id="RHEA-COMP:11965"/>
        <dbReference type="ChEBI" id="CHEBI:15377"/>
        <dbReference type="ChEBI" id="CHEBI:15378"/>
        <dbReference type="ChEBI" id="CHEBI:15379"/>
        <dbReference type="ChEBI" id="CHEBI:57618"/>
        <dbReference type="ChEBI" id="CHEBI:58210"/>
        <dbReference type="ChEBI" id="CHEBI:176901"/>
        <dbReference type="ChEBI" id="CHEBI:176902"/>
    </reaction>
    <physiologicalReaction direction="left-to-right" evidence="14">
        <dbReference type="Rhea" id="RHEA:68065"/>
    </physiologicalReaction>
</comment>
<reference evidence="28 29" key="1">
    <citation type="submission" date="2019-06" db="EMBL/GenBank/DDBJ databases">
        <title>Wine fermentation using esterase from Monascus purpureus.</title>
        <authorList>
            <person name="Geng C."/>
            <person name="Zhang Y."/>
        </authorList>
    </citation>
    <scope>NUCLEOTIDE SEQUENCE [LARGE SCALE GENOMIC DNA]</scope>
    <source>
        <strain evidence="28">HQ1</strain>
    </source>
</reference>
<dbReference type="PANTHER" id="PTHR24286">
    <property type="entry name" value="CYTOCHROME P450 26"/>
    <property type="match status" value="1"/>
</dbReference>